<dbReference type="EMBL" id="BKCG01000002">
    <property type="protein sequence ID" value="GER58898.1"/>
    <property type="molecule type" value="Genomic_DNA"/>
</dbReference>
<evidence type="ECO:0000256" key="1">
    <source>
        <dbReference type="SAM" id="Phobius"/>
    </source>
</evidence>
<comment type="caution">
    <text evidence="2">The sequence shown here is derived from an EMBL/GenBank/DDBJ whole genome shotgun (WGS) entry which is preliminary data.</text>
</comment>
<reference evidence="2 3" key="1">
    <citation type="submission" date="2019-08" db="EMBL/GenBank/DDBJ databases">
        <title>Draft genome sequence of Ulvibacter marinus type strain NBRC 109484.</title>
        <authorList>
            <person name="Kawano K."/>
            <person name="Ushijima N."/>
            <person name="Kihara M."/>
            <person name="Itoh H."/>
        </authorList>
    </citation>
    <scope>NUCLEOTIDE SEQUENCE [LARGE SCALE GENOMIC DNA]</scope>
    <source>
        <strain evidence="2 3">NBRC 109484</strain>
    </source>
</reference>
<dbReference type="Proteomes" id="UP000326509">
    <property type="component" value="Unassembled WGS sequence"/>
</dbReference>
<evidence type="ECO:0000313" key="3">
    <source>
        <dbReference type="Proteomes" id="UP000326509"/>
    </source>
</evidence>
<keyword evidence="3" id="KW-1185">Reference proteome</keyword>
<gene>
    <name evidence="2" type="ORF">ULMA_10060</name>
</gene>
<dbReference type="AlphaFoldDB" id="A0A5J4IZ29"/>
<keyword evidence="1" id="KW-0472">Membrane</keyword>
<protein>
    <submittedName>
        <fullName evidence="2">Uncharacterized protein</fullName>
    </submittedName>
</protein>
<keyword evidence="1" id="KW-0812">Transmembrane</keyword>
<evidence type="ECO:0000313" key="2">
    <source>
        <dbReference type="EMBL" id="GER58898.1"/>
    </source>
</evidence>
<sequence>MAILFGILLFLSFLAAIIFGTNYITIRSILEQKGIAISWFFNWIFDDLAKFKKLIISEESAEKKAEYLYYYNWCAYAFLATVICVINAIVIFNVLLE</sequence>
<accession>A0A5J4IZ29</accession>
<name>A0A5J4IZ29_9FLAO</name>
<keyword evidence="1" id="KW-1133">Transmembrane helix</keyword>
<feature type="transmembrane region" description="Helical" evidence="1">
    <location>
        <begin position="70"/>
        <end position="96"/>
    </location>
</feature>
<proteinExistence type="predicted"/>
<dbReference type="RefSeq" id="WP_151672983.1">
    <property type="nucleotide sequence ID" value="NZ_BKCG01000002.1"/>
</dbReference>
<organism evidence="2 3">
    <name type="scientific">Patiriisocius marinus</name>
    <dbReference type="NCBI Taxonomy" id="1397112"/>
    <lineage>
        <taxon>Bacteria</taxon>
        <taxon>Pseudomonadati</taxon>
        <taxon>Bacteroidota</taxon>
        <taxon>Flavobacteriia</taxon>
        <taxon>Flavobacteriales</taxon>
        <taxon>Flavobacteriaceae</taxon>
        <taxon>Patiriisocius</taxon>
    </lineage>
</organism>